<reference evidence="3 4" key="1">
    <citation type="submission" date="2023-10" db="EMBL/GenBank/DDBJ databases">
        <title>Bacteria for the degradation of biodegradable plastic PBAT(Polybutylene adipate terephthalate).</title>
        <authorList>
            <person name="Weon H.-Y."/>
            <person name="Yeon J."/>
        </authorList>
    </citation>
    <scope>NUCLEOTIDE SEQUENCE [LARGE SCALE GENOMIC DNA]</scope>
    <source>
        <strain evidence="3 4">SBD 7-3</strain>
    </source>
</reference>
<proteinExistence type="predicted"/>
<dbReference type="RefSeq" id="WP_316700036.1">
    <property type="nucleotide sequence ID" value="NZ_CP136336.1"/>
</dbReference>
<feature type="compositionally biased region" description="Pro residues" evidence="1">
    <location>
        <begin position="30"/>
        <end position="40"/>
    </location>
</feature>
<organism evidence="3 4">
    <name type="scientific">Piscinibacter gummiphilus</name>
    <dbReference type="NCBI Taxonomy" id="946333"/>
    <lineage>
        <taxon>Bacteria</taxon>
        <taxon>Pseudomonadati</taxon>
        <taxon>Pseudomonadota</taxon>
        <taxon>Betaproteobacteria</taxon>
        <taxon>Burkholderiales</taxon>
        <taxon>Sphaerotilaceae</taxon>
        <taxon>Piscinibacter</taxon>
    </lineage>
</organism>
<sequence>MFMLRFAPRALALALAAGLCALAAAQEPAPATPPAPPAPAEPAASAPTLPADSTAPEAVPESETGPVDKLKQRVEDTLDSWEEFLNELLVDALGPNYERRYRVFGQKKTVDLGKRWMLSLDERQTGLLNSAGTGIPAAGRPSRTYELTHVGKVNDVRFYNQHDGTGLENGGSISTTLGHGFSLQTSGRHLHDDTVNVARTDAQLGLRYGPGDLWVEGFVHHAQLEDRSLLQPWADREPKANFGGVQAKWEAAPGLAFSAQHQRAIKPEMAPGDERLADARTEFGADYRPGGQWSGSRVYWREAPQLGLLSSTGVDERTTYKRVIGGEVPEGSKDGMVYAQVRHQSLASDEDALLVVGWRHTHTLAPKWESQSLIESGIPIAGDALRSTLFDLRIQHNDFPRRALGTELQAVRTPIRNSDFASADYTQRVGQNMLFVTRASATELKSTLPSETPLVFGDASMGLGWQEPEERKLSTFWRFTVLAREPKQDGVTAPGAAKRRARIAFGELEYQPTEKLDLLLRGSRRWDRDESFQGGAQRITDLYVLRPTYQLDRRWRFGFHVANWKDEFYGVQRGYGAELSVQMKRKIVLALGYNAKGIDDGEIAADDRLGKGFKLRLYIPTEATLKYWLRSARGEEKPANVR</sequence>
<accession>A0ABZ0CQW3</accession>
<feature type="chain" id="PRO_5046134452" description="TonB-dependent receptor" evidence="2">
    <location>
        <begin position="26"/>
        <end position="642"/>
    </location>
</feature>
<keyword evidence="4" id="KW-1185">Reference proteome</keyword>
<dbReference type="EMBL" id="CP136336">
    <property type="protein sequence ID" value="WOB07367.1"/>
    <property type="molecule type" value="Genomic_DNA"/>
</dbReference>
<protein>
    <recommendedName>
        <fullName evidence="5">TonB-dependent receptor</fullName>
    </recommendedName>
</protein>
<keyword evidence="2" id="KW-0732">Signal</keyword>
<feature type="region of interest" description="Disordered" evidence="1">
    <location>
        <begin position="28"/>
        <end position="67"/>
    </location>
</feature>
<evidence type="ECO:0000256" key="1">
    <source>
        <dbReference type="SAM" id="MobiDB-lite"/>
    </source>
</evidence>
<evidence type="ECO:0008006" key="5">
    <source>
        <dbReference type="Google" id="ProtNLM"/>
    </source>
</evidence>
<feature type="compositionally biased region" description="Low complexity" evidence="1">
    <location>
        <begin position="41"/>
        <end position="51"/>
    </location>
</feature>
<evidence type="ECO:0000313" key="4">
    <source>
        <dbReference type="Proteomes" id="UP001303946"/>
    </source>
</evidence>
<name>A0ABZ0CQW3_9BURK</name>
<gene>
    <name evidence="3" type="ORF">RXV79_20915</name>
</gene>
<feature type="signal peptide" evidence="2">
    <location>
        <begin position="1"/>
        <end position="25"/>
    </location>
</feature>
<evidence type="ECO:0000256" key="2">
    <source>
        <dbReference type="SAM" id="SignalP"/>
    </source>
</evidence>
<evidence type="ECO:0000313" key="3">
    <source>
        <dbReference type="EMBL" id="WOB07367.1"/>
    </source>
</evidence>
<dbReference type="Proteomes" id="UP001303946">
    <property type="component" value="Chromosome"/>
</dbReference>